<gene>
    <name evidence="6" type="ORF">GCM10011399_22580</name>
</gene>
<evidence type="ECO:0000313" key="6">
    <source>
        <dbReference type="EMBL" id="GGF28942.1"/>
    </source>
</evidence>
<dbReference type="SUPFAM" id="SSF46689">
    <property type="entry name" value="Homeodomain-like"/>
    <property type="match status" value="1"/>
</dbReference>
<evidence type="ECO:0000256" key="4">
    <source>
        <dbReference type="PROSITE-ProRule" id="PRU00335"/>
    </source>
</evidence>
<name>A0A917EZZ0_9MICO</name>
<evidence type="ECO:0000259" key="5">
    <source>
        <dbReference type="PROSITE" id="PS50977"/>
    </source>
</evidence>
<sequence length="231" mass="24563">MATPTTSRRERPAKRALSREWIIAETIEIMRAEGLEKATMRRVAQALDTGPASLYVYIANTAALHSAVLDELLGTLSAANATEGDCNERLEALLRQYANILFAYPGLARSALLIRPTGANAVLLYDRVLGLLLEGGVAVDRAAWGVDLLLQYVTANAAEHSIPSPSDIDAPRDDDDMGILAQALRSADPATSPHIAAHVDAVLSGSPAERVTWAIQALIAGIAATPIPSHR</sequence>
<dbReference type="InterPro" id="IPR004111">
    <property type="entry name" value="Repressor_TetR_C"/>
</dbReference>
<dbReference type="Pfam" id="PF02909">
    <property type="entry name" value="TetR_C_1"/>
    <property type="match status" value="1"/>
</dbReference>
<evidence type="ECO:0000256" key="2">
    <source>
        <dbReference type="ARBA" id="ARBA00023125"/>
    </source>
</evidence>
<dbReference type="AlphaFoldDB" id="A0A917EZZ0"/>
<dbReference type="Proteomes" id="UP000598775">
    <property type="component" value="Unassembled WGS sequence"/>
</dbReference>
<feature type="domain" description="HTH tetR-type" evidence="5">
    <location>
        <begin position="16"/>
        <end position="76"/>
    </location>
</feature>
<dbReference type="GO" id="GO:0045892">
    <property type="term" value="P:negative regulation of DNA-templated transcription"/>
    <property type="evidence" value="ECO:0007669"/>
    <property type="project" value="InterPro"/>
</dbReference>
<dbReference type="EMBL" id="BMGP01000004">
    <property type="protein sequence ID" value="GGF28942.1"/>
    <property type="molecule type" value="Genomic_DNA"/>
</dbReference>
<organism evidence="6 7">
    <name type="scientific">Subtercola lobariae</name>
    <dbReference type="NCBI Taxonomy" id="1588641"/>
    <lineage>
        <taxon>Bacteria</taxon>
        <taxon>Bacillati</taxon>
        <taxon>Actinomycetota</taxon>
        <taxon>Actinomycetes</taxon>
        <taxon>Micrococcales</taxon>
        <taxon>Microbacteriaceae</taxon>
        <taxon>Subtercola</taxon>
    </lineage>
</organism>
<evidence type="ECO:0000256" key="1">
    <source>
        <dbReference type="ARBA" id="ARBA00023015"/>
    </source>
</evidence>
<comment type="caution">
    <text evidence="6">The sequence shown here is derived from an EMBL/GenBank/DDBJ whole genome shotgun (WGS) entry which is preliminary data.</text>
</comment>
<keyword evidence="3" id="KW-0804">Transcription</keyword>
<dbReference type="GO" id="GO:0003677">
    <property type="term" value="F:DNA binding"/>
    <property type="evidence" value="ECO:0007669"/>
    <property type="project" value="UniProtKB-UniRule"/>
</dbReference>
<keyword evidence="2 4" id="KW-0238">DNA-binding</keyword>
<dbReference type="InterPro" id="IPR009057">
    <property type="entry name" value="Homeodomain-like_sf"/>
</dbReference>
<dbReference type="InterPro" id="IPR036271">
    <property type="entry name" value="Tet_transcr_reg_TetR-rel_C_sf"/>
</dbReference>
<dbReference type="PROSITE" id="PS50977">
    <property type="entry name" value="HTH_TETR_2"/>
    <property type="match status" value="1"/>
</dbReference>
<dbReference type="InterPro" id="IPR001647">
    <property type="entry name" value="HTH_TetR"/>
</dbReference>
<dbReference type="Gene3D" id="1.10.357.10">
    <property type="entry name" value="Tetracycline Repressor, domain 2"/>
    <property type="match status" value="1"/>
</dbReference>
<proteinExistence type="predicted"/>
<reference evidence="6 7" key="1">
    <citation type="journal article" date="2014" name="Int. J. Syst. Evol. Microbiol.">
        <title>Complete genome sequence of Corynebacterium casei LMG S-19264T (=DSM 44701T), isolated from a smear-ripened cheese.</title>
        <authorList>
            <consortium name="US DOE Joint Genome Institute (JGI-PGF)"/>
            <person name="Walter F."/>
            <person name="Albersmeier A."/>
            <person name="Kalinowski J."/>
            <person name="Ruckert C."/>
        </authorList>
    </citation>
    <scope>NUCLEOTIDE SEQUENCE [LARGE SCALE GENOMIC DNA]</scope>
    <source>
        <strain evidence="6 7">CGMCC 1.12976</strain>
    </source>
</reference>
<evidence type="ECO:0000313" key="7">
    <source>
        <dbReference type="Proteomes" id="UP000598775"/>
    </source>
</evidence>
<dbReference type="RefSeq" id="WP_188678350.1">
    <property type="nucleotide sequence ID" value="NZ_BMGP01000004.1"/>
</dbReference>
<protein>
    <submittedName>
        <fullName evidence="6">TetR family transcriptional regulator</fullName>
    </submittedName>
</protein>
<dbReference type="SUPFAM" id="SSF48498">
    <property type="entry name" value="Tetracyclin repressor-like, C-terminal domain"/>
    <property type="match status" value="1"/>
</dbReference>
<keyword evidence="1" id="KW-0805">Transcription regulation</keyword>
<feature type="DNA-binding region" description="H-T-H motif" evidence="4">
    <location>
        <begin position="39"/>
        <end position="58"/>
    </location>
</feature>
<keyword evidence="7" id="KW-1185">Reference proteome</keyword>
<accession>A0A917EZZ0</accession>
<evidence type="ECO:0000256" key="3">
    <source>
        <dbReference type="ARBA" id="ARBA00023163"/>
    </source>
</evidence>